<feature type="region of interest" description="Disordered" evidence="1">
    <location>
        <begin position="1"/>
        <end position="63"/>
    </location>
</feature>
<keyword evidence="3" id="KW-1185">Reference proteome</keyword>
<protein>
    <recommendedName>
        <fullName evidence="4">Multidrug transporter</fullName>
    </recommendedName>
</protein>
<evidence type="ECO:0008006" key="4">
    <source>
        <dbReference type="Google" id="ProtNLM"/>
    </source>
</evidence>
<dbReference type="EMBL" id="JAVKGS010000003">
    <property type="protein sequence ID" value="MDR5692762.1"/>
    <property type="molecule type" value="Genomic_DNA"/>
</dbReference>
<dbReference type="Proteomes" id="UP001260072">
    <property type="component" value="Unassembled WGS sequence"/>
</dbReference>
<dbReference type="RefSeq" id="WP_310521142.1">
    <property type="nucleotide sequence ID" value="NZ_BAABBS010000001.1"/>
</dbReference>
<gene>
    <name evidence="2" type="ORF">RH861_11895</name>
</gene>
<evidence type="ECO:0000256" key="1">
    <source>
        <dbReference type="SAM" id="MobiDB-lite"/>
    </source>
</evidence>
<comment type="caution">
    <text evidence="2">The sequence shown here is derived from an EMBL/GenBank/DDBJ whole genome shotgun (WGS) entry which is preliminary data.</text>
</comment>
<proteinExistence type="predicted"/>
<reference evidence="3" key="1">
    <citation type="submission" date="2023-07" db="EMBL/GenBank/DDBJ databases">
        <title>Description of three actinobacteria isolated from air of manufacturing shop in a pharmaceutical factory.</title>
        <authorList>
            <person name="Zhang D.-F."/>
        </authorList>
    </citation>
    <scope>NUCLEOTIDE SEQUENCE [LARGE SCALE GENOMIC DNA]</scope>
    <source>
        <strain evidence="3">CCTCC AB 2011122</strain>
    </source>
</reference>
<evidence type="ECO:0000313" key="3">
    <source>
        <dbReference type="Proteomes" id="UP001260072"/>
    </source>
</evidence>
<accession>A0ABU1FLX5</accession>
<sequence>MTDISTGFQDPGDNKDADRDRIPMTQVDDEEVAKHRTTTADAPSGEGTGIGGEPTRLPADDES</sequence>
<organism evidence="2 3">
    <name type="scientific">Agromyces indicus</name>
    <dbReference type="NCBI Taxonomy" id="758919"/>
    <lineage>
        <taxon>Bacteria</taxon>
        <taxon>Bacillati</taxon>
        <taxon>Actinomycetota</taxon>
        <taxon>Actinomycetes</taxon>
        <taxon>Micrococcales</taxon>
        <taxon>Microbacteriaceae</taxon>
        <taxon>Agromyces</taxon>
    </lineage>
</organism>
<feature type="compositionally biased region" description="Basic and acidic residues" evidence="1">
    <location>
        <begin position="12"/>
        <end position="22"/>
    </location>
</feature>
<evidence type="ECO:0000313" key="2">
    <source>
        <dbReference type="EMBL" id="MDR5692762.1"/>
    </source>
</evidence>
<name>A0ABU1FLX5_9MICO</name>